<evidence type="ECO:0000313" key="2">
    <source>
        <dbReference type="EMBL" id="SHE76643.1"/>
    </source>
</evidence>
<sequence>MKTKPIILLFFSILFIGACKQESAVWPEPTQESKPWTRWWWPGNAVDRQNIQRELQEMADAGIGGVEITSIYGVKGEEDRFIEYLSPQFSEMLKFTIEQAESLGMGVDLPPGSGWRCGGPFVTEDKGLWSLKMHVFDVNAGTQFQIPAEIETAAALSFVNEKGDVAVLNPDEPFTAPAKGKVYVAERKKNHDMVKRASDGGKGWAIDTFNEDITEWYLNEFWNRLGIDNGKLRCFFHDSFEYSGDFTTNFTDEFKRRRGYNLAEYLHVLAGDSEDSELAARVKSDYRETLSDLVLESFIQPMTSWANSHQSLNRNQAHGSPGNILDLYAACDIPETEIFGTVAPGSVNVLVNKFASSSAHVTGQKLVSSESFTWLNEHWTVTPADMMRASNRLFLAGVNHLFFHGTCYSPADAEWPGWLFYASTQMNNRNPLWREMPALFKYIERSQTILQQSLPQNDLLVYWPYYDVTASDGRLFNSLNIDKGDSSHWLRNTPFSNLAGDLLRSGFTFDYISDKQLANCELVNGEFVAEGKARYKAILLPETKYIPLETMKKLVRFIEKGGKVFFDKQLPESVPGIFGLEEREEKLDALKSEVDRQKHVGNVFELLQNNGVRGEEMLAQKGFHYLKMKLGNEDWYMVLNCGTQTLDEWVELNSELKSCFFYFPETGEISKAETNGNSLRIQLEPERAVFIRCTDKNVNAPGFIYFEENAEKRDVEGSWKISFVEGGPVYPGNITTWNLASWTSIGDEQTTRFAGTAKYSVEFDWDDNVKFGMLNLGEVKDCARLKLNGKNFGTLLGPSFVVKVDNLQQGKNSLEIEVTNVAANRVRDLDIRGVNWRKFYDINFVSIEYTPFDASGWEVKEAGLLGDVSIVPIN</sequence>
<feature type="signal peptide" evidence="1">
    <location>
        <begin position="1"/>
        <end position="20"/>
    </location>
</feature>
<dbReference type="Proteomes" id="UP000184164">
    <property type="component" value="Unassembled WGS sequence"/>
</dbReference>
<dbReference type="PROSITE" id="PS51257">
    <property type="entry name" value="PROKAR_LIPOPROTEIN"/>
    <property type="match status" value="1"/>
</dbReference>
<dbReference type="STRING" id="1484053.SAMN05444274_102331"/>
<dbReference type="RefSeq" id="WP_072999457.1">
    <property type="nucleotide sequence ID" value="NZ_FQUM01000002.1"/>
</dbReference>
<proteinExistence type="predicted"/>
<gene>
    <name evidence="2" type="ORF">SAMN05444274_102331</name>
</gene>
<dbReference type="NCBIfam" id="NF045579">
    <property type="entry name" value="rhamnoside_JR"/>
    <property type="match status" value="1"/>
</dbReference>
<protein>
    <submittedName>
        <fullName evidence="2">Alpha-L-rhamnosidase</fullName>
    </submittedName>
</protein>
<dbReference type="EMBL" id="FQUM01000002">
    <property type="protein sequence ID" value="SHE76643.1"/>
    <property type="molecule type" value="Genomic_DNA"/>
</dbReference>
<dbReference type="OrthoDB" id="9761519at2"/>
<dbReference type="PANTHER" id="PTHR36848">
    <property type="entry name" value="DNA-BINDING PROTEIN (PUTATIVE SECRETED PROTEIN)-RELATED"/>
    <property type="match status" value="1"/>
</dbReference>
<dbReference type="CDD" id="cd03143">
    <property type="entry name" value="A4_beta-galactosidase_middle_domain"/>
    <property type="match status" value="1"/>
</dbReference>
<dbReference type="AlphaFoldDB" id="A0A1M4W6C0"/>
<evidence type="ECO:0000256" key="1">
    <source>
        <dbReference type="SAM" id="SignalP"/>
    </source>
</evidence>
<dbReference type="InterPro" id="IPR008979">
    <property type="entry name" value="Galactose-bd-like_sf"/>
</dbReference>
<reference evidence="2 3" key="1">
    <citation type="submission" date="2016-11" db="EMBL/GenBank/DDBJ databases">
        <authorList>
            <person name="Jaros S."/>
            <person name="Januszkiewicz K."/>
            <person name="Wedrychowicz H."/>
        </authorList>
    </citation>
    <scope>NUCLEOTIDE SEQUENCE [LARGE SCALE GENOMIC DNA]</scope>
    <source>
        <strain evidence="2 3">DSM 26910</strain>
    </source>
</reference>
<organism evidence="2 3">
    <name type="scientific">Mariniphaga anaerophila</name>
    <dbReference type="NCBI Taxonomy" id="1484053"/>
    <lineage>
        <taxon>Bacteria</taxon>
        <taxon>Pseudomonadati</taxon>
        <taxon>Bacteroidota</taxon>
        <taxon>Bacteroidia</taxon>
        <taxon>Marinilabiliales</taxon>
        <taxon>Prolixibacteraceae</taxon>
        <taxon>Mariniphaga</taxon>
    </lineage>
</organism>
<dbReference type="SUPFAM" id="SSF49785">
    <property type="entry name" value="Galactose-binding domain-like"/>
    <property type="match status" value="1"/>
</dbReference>
<keyword evidence="3" id="KW-1185">Reference proteome</keyword>
<accession>A0A1M4W6C0</accession>
<dbReference type="Pfam" id="PF17132">
    <property type="entry name" value="Glyco_hydro_106"/>
    <property type="match status" value="2"/>
</dbReference>
<name>A0A1M4W6C0_9BACT</name>
<evidence type="ECO:0000313" key="3">
    <source>
        <dbReference type="Proteomes" id="UP000184164"/>
    </source>
</evidence>
<keyword evidence="1" id="KW-0732">Signal</keyword>
<dbReference type="InterPro" id="IPR053161">
    <property type="entry name" value="Ulvan_degrading_GH"/>
</dbReference>
<feature type="chain" id="PRO_5012160425" evidence="1">
    <location>
        <begin position="21"/>
        <end position="874"/>
    </location>
</feature>
<dbReference type="PANTHER" id="PTHR36848:SF2">
    <property type="entry name" value="SECRETED PROTEIN"/>
    <property type="match status" value="1"/>
</dbReference>